<name>J9FRE0_9ZZZZ</name>
<feature type="non-terminal residue" evidence="2">
    <location>
        <position position="1"/>
    </location>
</feature>
<reference evidence="2" key="1">
    <citation type="journal article" date="2012" name="PLoS ONE">
        <title>Gene sets for utilization of primary and secondary nutrition supplies in the distal gut of endangered iberian lynx.</title>
        <authorList>
            <person name="Alcaide M."/>
            <person name="Messina E."/>
            <person name="Richter M."/>
            <person name="Bargiela R."/>
            <person name="Peplies J."/>
            <person name="Huws S.A."/>
            <person name="Newbold C.J."/>
            <person name="Golyshin P.N."/>
            <person name="Simon M.A."/>
            <person name="Lopez G."/>
            <person name="Yakimov M.M."/>
            <person name="Ferrer M."/>
        </authorList>
    </citation>
    <scope>NUCLEOTIDE SEQUENCE</scope>
</reference>
<evidence type="ECO:0000313" key="2">
    <source>
        <dbReference type="EMBL" id="EJW92132.1"/>
    </source>
</evidence>
<organism evidence="2">
    <name type="scientific">gut metagenome</name>
    <dbReference type="NCBI Taxonomy" id="749906"/>
    <lineage>
        <taxon>unclassified sequences</taxon>
        <taxon>metagenomes</taxon>
        <taxon>organismal metagenomes</taxon>
    </lineage>
</organism>
<keyword evidence="1" id="KW-0472">Membrane</keyword>
<evidence type="ECO:0000256" key="1">
    <source>
        <dbReference type="SAM" id="Phobius"/>
    </source>
</evidence>
<keyword evidence="1" id="KW-1133">Transmembrane helix</keyword>
<proteinExistence type="predicted"/>
<keyword evidence="1" id="KW-0812">Transmembrane</keyword>
<dbReference type="AlphaFoldDB" id="J9FRE0"/>
<dbReference type="EMBL" id="AMCI01007739">
    <property type="protein sequence ID" value="EJW92132.1"/>
    <property type="molecule type" value="Genomic_DNA"/>
</dbReference>
<protein>
    <submittedName>
        <fullName evidence="2">Uncharacterized protein</fullName>
    </submittedName>
</protein>
<comment type="caution">
    <text evidence="2">The sequence shown here is derived from an EMBL/GenBank/DDBJ whole genome shotgun (WGS) entry which is preliminary data.</text>
</comment>
<gene>
    <name evidence="2" type="ORF">EVA_19767</name>
</gene>
<accession>J9FRE0</accession>
<feature type="transmembrane region" description="Helical" evidence="1">
    <location>
        <begin position="12"/>
        <end position="28"/>
    </location>
</feature>
<sequence length="29" mass="3278">EIFFLCSSEKLFFSYLLIVIILTPVALSA</sequence>